<protein>
    <recommendedName>
        <fullName evidence="3">glucan endo-1,3-beta-D-glucosidase</fullName>
        <ecNumber evidence="3">3.2.1.39</ecNumber>
    </recommendedName>
</protein>
<dbReference type="Proteomes" id="UP001360560">
    <property type="component" value="Unassembled WGS sequence"/>
</dbReference>
<dbReference type="GeneID" id="90073742"/>
<dbReference type="RefSeq" id="XP_064852763.1">
    <property type="nucleotide sequence ID" value="XM_064996691.1"/>
</dbReference>
<dbReference type="InterPro" id="IPR018807">
    <property type="entry name" value="YJL171C/Tos1_N"/>
</dbReference>
<dbReference type="GO" id="GO:0071555">
    <property type="term" value="P:cell wall organization"/>
    <property type="evidence" value="ECO:0007669"/>
    <property type="project" value="UniProtKB-KW"/>
</dbReference>
<keyword evidence="4 8" id="KW-0732">Signal</keyword>
<dbReference type="GO" id="GO:0042973">
    <property type="term" value="F:glucan endo-1,3-beta-D-glucosidase activity"/>
    <property type="evidence" value="ECO:0007669"/>
    <property type="project" value="UniProtKB-EC"/>
</dbReference>
<feature type="signal peptide" evidence="8">
    <location>
        <begin position="1"/>
        <end position="19"/>
    </location>
</feature>
<comment type="similarity">
    <text evidence="2">Belongs to the PGA52 family.</text>
</comment>
<comment type="catalytic activity">
    <reaction evidence="1">
        <text>Hydrolysis of (1-&gt;3)-beta-D-glucosidic linkages in (1-&gt;3)-beta-D-glucans.</text>
        <dbReference type="EC" id="3.2.1.39"/>
    </reaction>
</comment>
<comment type="caution">
    <text evidence="11">The sequence shown here is derived from an EMBL/GenBank/DDBJ whole genome shotgun (WGS) entry which is preliminary data.</text>
</comment>
<reference evidence="11 12" key="1">
    <citation type="journal article" date="2023" name="Elife">
        <title>Identification of key yeast species and microbe-microbe interactions impacting larval growth of Drosophila in the wild.</title>
        <authorList>
            <person name="Mure A."/>
            <person name="Sugiura Y."/>
            <person name="Maeda R."/>
            <person name="Honda K."/>
            <person name="Sakurai N."/>
            <person name="Takahashi Y."/>
            <person name="Watada M."/>
            <person name="Katoh T."/>
            <person name="Gotoh A."/>
            <person name="Gotoh Y."/>
            <person name="Taniguchi I."/>
            <person name="Nakamura K."/>
            <person name="Hayashi T."/>
            <person name="Katayama T."/>
            <person name="Uemura T."/>
            <person name="Hattori Y."/>
        </authorList>
    </citation>
    <scope>NUCLEOTIDE SEQUENCE [LARGE SCALE GENOMIC DNA]</scope>
    <source>
        <strain evidence="11 12">SC-9</strain>
    </source>
</reference>
<dbReference type="PANTHER" id="PTHR31737">
    <property type="entry name" value="PROTEIN TOS1"/>
    <property type="match status" value="1"/>
</dbReference>
<keyword evidence="12" id="KW-1185">Reference proteome</keyword>
<evidence type="ECO:0000259" key="9">
    <source>
        <dbReference type="Pfam" id="PF10287"/>
    </source>
</evidence>
<sequence>MLTTTLLSTISLVCLQVLADFNGQQPAASQSQASAQSSSSSTSQQYSSQFDVLEFANYGYTGYYQQVKSISNMYKDSCTCELSSDWVEFSGPTSPLDQGVSVHFRGPLILESFAYYVSDDYTYGDSSSSEWKRLSYFDASSQTSDNVTFLTKAGDNSTCLGKALTYADSDGVSSASSSTLLANNTLINSDEEYVIFSNVSCGKSGINNDCGVYRSDNVAYHGFYGDIKMFLFSFQMPTESVVTDTSTDYYDLPAIWLLNDHIPRTSQYPTNSNCSCWTSGCGEFDIFESINYTERNHLYSTIHDYQGTGYIDYGISVDGYIERDTESTMSGGVVFDSQGNAIVFISNSTSFDAEISADDVNSWISSEDTETTKTLTSVSNTKPASSGMSSTDGFLNKYFMFAMQSLCGVLLCLF</sequence>
<dbReference type="InterPro" id="IPR018805">
    <property type="entry name" value="YJL171C/Tos1_C"/>
</dbReference>
<feature type="chain" id="PRO_5043439493" description="glucan endo-1,3-beta-D-glucosidase" evidence="8">
    <location>
        <begin position="20"/>
        <end position="414"/>
    </location>
</feature>
<keyword evidence="5" id="KW-0378">Hydrolase</keyword>
<evidence type="ECO:0000256" key="5">
    <source>
        <dbReference type="ARBA" id="ARBA00022801"/>
    </source>
</evidence>
<dbReference type="Pfam" id="PF10290">
    <property type="entry name" value="YJL171C_Tos1_N"/>
    <property type="match status" value="1"/>
</dbReference>
<evidence type="ECO:0000313" key="12">
    <source>
        <dbReference type="Proteomes" id="UP001360560"/>
    </source>
</evidence>
<feature type="domain" description="Cell wall protein YJL171C/Tos1 N-terminal" evidence="10">
    <location>
        <begin position="53"/>
        <end position="117"/>
    </location>
</feature>
<dbReference type="GO" id="GO:0009277">
    <property type="term" value="C:fungal-type cell wall"/>
    <property type="evidence" value="ECO:0007669"/>
    <property type="project" value="TreeGrafter"/>
</dbReference>
<dbReference type="EMBL" id="BTFZ01000011">
    <property type="protein sequence ID" value="GMM35767.1"/>
    <property type="molecule type" value="Genomic_DNA"/>
</dbReference>
<evidence type="ECO:0000256" key="1">
    <source>
        <dbReference type="ARBA" id="ARBA00000382"/>
    </source>
</evidence>
<feature type="domain" description="Cell wall protein YJL171C/Tos1 C-terminal" evidence="9">
    <location>
        <begin position="129"/>
        <end position="363"/>
    </location>
</feature>
<evidence type="ECO:0000313" key="11">
    <source>
        <dbReference type="EMBL" id="GMM35767.1"/>
    </source>
</evidence>
<keyword evidence="7" id="KW-0961">Cell wall biogenesis/degradation</keyword>
<gene>
    <name evidence="11" type="ORF">DASC09_030920</name>
</gene>
<dbReference type="AlphaFoldDB" id="A0AAV5QMK3"/>
<evidence type="ECO:0000256" key="3">
    <source>
        <dbReference type="ARBA" id="ARBA00012780"/>
    </source>
</evidence>
<dbReference type="EC" id="3.2.1.39" evidence="3"/>
<accession>A0AAV5QMK3</accession>
<evidence type="ECO:0000256" key="4">
    <source>
        <dbReference type="ARBA" id="ARBA00022729"/>
    </source>
</evidence>
<evidence type="ECO:0000256" key="2">
    <source>
        <dbReference type="ARBA" id="ARBA00006055"/>
    </source>
</evidence>
<name>A0AAV5QMK3_9ASCO</name>
<keyword evidence="6" id="KW-0326">Glycosidase</keyword>
<proteinExistence type="inferred from homology"/>
<dbReference type="Pfam" id="PF10287">
    <property type="entry name" value="YJL171C_Tos1_C"/>
    <property type="match status" value="1"/>
</dbReference>
<evidence type="ECO:0000256" key="7">
    <source>
        <dbReference type="ARBA" id="ARBA00023316"/>
    </source>
</evidence>
<evidence type="ECO:0000256" key="6">
    <source>
        <dbReference type="ARBA" id="ARBA00023295"/>
    </source>
</evidence>
<evidence type="ECO:0000259" key="10">
    <source>
        <dbReference type="Pfam" id="PF10290"/>
    </source>
</evidence>
<dbReference type="PANTHER" id="PTHR31737:SF3">
    <property type="entry name" value="CELL WALL PROTEIN YJL171C"/>
    <property type="match status" value="1"/>
</dbReference>
<organism evidence="11 12">
    <name type="scientific">Saccharomycopsis crataegensis</name>
    <dbReference type="NCBI Taxonomy" id="43959"/>
    <lineage>
        <taxon>Eukaryota</taxon>
        <taxon>Fungi</taxon>
        <taxon>Dikarya</taxon>
        <taxon>Ascomycota</taxon>
        <taxon>Saccharomycotina</taxon>
        <taxon>Saccharomycetes</taxon>
        <taxon>Saccharomycopsidaceae</taxon>
        <taxon>Saccharomycopsis</taxon>
    </lineage>
</organism>
<evidence type="ECO:0000256" key="8">
    <source>
        <dbReference type="SAM" id="SignalP"/>
    </source>
</evidence>